<dbReference type="EMBL" id="HF583665">
    <property type="protein sequence ID" value="CCQ43162.1"/>
    <property type="molecule type" value="Genomic_DNA"/>
</dbReference>
<proteinExistence type="predicted"/>
<organism evidence="1">
    <name type="scientific">Homo sapiens</name>
    <name type="common">Human</name>
    <dbReference type="NCBI Taxonomy" id="9606"/>
    <lineage>
        <taxon>Eukaryota</taxon>
        <taxon>Metazoa</taxon>
        <taxon>Chordata</taxon>
        <taxon>Craniata</taxon>
        <taxon>Vertebrata</taxon>
        <taxon>Euteleostomi</taxon>
        <taxon>Mammalia</taxon>
        <taxon>Eutheria</taxon>
        <taxon>Euarchontoglires</taxon>
        <taxon>Primates</taxon>
        <taxon>Haplorrhini</taxon>
        <taxon>Catarrhini</taxon>
        <taxon>Hominidae</taxon>
        <taxon>Homo</taxon>
    </lineage>
</organism>
<dbReference type="OrthoDB" id="10257492at2759"/>
<dbReference type="AlphaFoldDB" id="L8EC92"/>
<accession>L8EC92</accession>
<name>L8EC92_HUMAN</name>
<protein>
    <submittedName>
        <fullName evidence="1">Alternative protein FDPS</fullName>
    </submittedName>
</protein>
<gene>
    <name evidence="1" type="primary">FDPS</name>
</gene>
<evidence type="ECO:0000313" key="1">
    <source>
        <dbReference type="EMBL" id="CCQ43162.1"/>
    </source>
</evidence>
<reference evidence="1" key="1">
    <citation type="journal article" date="2013" name="PLoS ONE">
        <title>Direct detection of alternative open reading frames translation products in human significantly expands the proteome.</title>
        <authorList>
            <person name="Vanderperre B."/>
            <person name="Lucier J.-F."/>
            <person name="Motard J."/>
            <person name="Tremblay G."/>
            <person name="Vanderperre S."/>
            <person name="Wisztorski M."/>
            <person name="Salzet M."/>
            <person name="Boisvert F.-M."/>
            <person name="Roucou X."/>
        </authorList>
    </citation>
    <scope>NUCLEOTIDE SEQUENCE</scope>
</reference>
<dbReference type="ChiTaRS" id="FDPS">
    <property type="organism name" value="human"/>
</dbReference>
<sequence length="62" mass="6857">MRSWICQQCSCNMRKTVTATLWLSLNSTQHPCPQPSFWGLRAKSTSGESDLEIARAGRGGSQ</sequence>